<accession>A0ABU3NMQ3</accession>
<feature type="domain" description="GFO/IDH/MocA-like oxidoreductase" evidence="2">
    <location>
        <begin position="130"/>
        <end position="255"/>
    </location>
</feature>
<dbReference type="Gene3D" id="3.30.360.10">
    <property type="entry name" value="Dihydrodipicolinate Reductase, domain 2"/>
    <property type="match status" value="1"/>
</dbReference>
<dbReference type="Gene3D" id="3.40.50.720">
    <property type="entry name" value="NAD(P)-binding Rossmann-like Domain"/>
    <property type="match status" value="1"/>
</dbReference>
<feature type="domain" description="Gfo/Idh/MocA-like oxidoreductase N-terminal" evidence="1">
    <location>
        <begin position="9"/>
        <end position="120"/>
    </location>
</feature>
<keyword evidence="4" id="KW-1185">Reference proteome</keyword>
<dbReference type="InterPro" id="IPR051450">
    <property type="entry name" value="Gfo/Idh/MocA_Oxidoreductases"/>
</dbReference>
<dbReference type="RefSeq" id="WP_315624770.1">
    <property type="nucleotide sequence ID" value="NZ_JAUHMF010000001.1"/>
</dbReference>
<sequence length="336" mass="37686">MSIRIGIMSFAHLHAEAYIQNLRAIPGVEMIGLADDDPQRGEHFARLFGAHRFRTYEELLEAKPDGVIICSENSRHLPLVKMAAQAGAHILCEKPLATTAQDAEEIVRTCRQAGVLLMTAFPMRFSTPLLEVKSRLDGGELGQVYCFNSSNQGELPKKHRAWFVDKILAGGGAIMDHTVHLVDVMRWYLGSEVAEVYAVANRIFHADEVEVETGGMVWVTFENGVFATIDCSWSRPPYWPSWGGLSFEMVTERGAVWVDAFRQNLTVFTHALQRPYWAFWGSDPNQAMIEDFVQAIRAQRPPRVSGEDGLRAVEVVEAAYQSVQSGQPVRLQRRVL</sequence>
<dbReference type="EMBL" id="JAUHMF010000001">
    <property type="protein sequence ID" value="MDT8898124.1"/>
    <property type="molecule type" value="Genomic_DNA"/>
</dbReference>
<comment type="caution">
    <text evidence="3">The sequence shown here is derived from an EMBL/GenBank/DDBJ whole genome shotgun (WGS) entry which is preliminary data.</text>
</comment>
<dbReference type="PANTHER" id="PTHR43377:SF1">
    <property type="entry name" value="BILIVERDIN REDUCTASE A"/>
    <property type="match status" value="1"/>
</dbReference>
<reference evidence="3 4" key="1">
    <citation type="submission" date="2023-07" db="EMBL/GenBank/DDBJ databases">
        <title>Novel species of Thermanaerothrix with wide hydrolytic capabilities.</title>
        <authorList>
            <person name="Zayulina K.S."/>
            <person name="Podosokorskaya O.A."/>
            <person name="Elcheninov A.G."/>
        </authorList>
    </citation>
    <scope>NUCLEOTIDE SEQUENCE [LARGE SCALE GENOMIC DNA]</scope>
    <source>
        <strain evidence="3 4">4228-RoL</strain>
    </source>
</reference>
<dbReference type="Pfam" id="PF01408">
    <property type="entry name" value="GFO_IDH_MocA"/>
    <property type="match status" value="1"/>
</dbReference>
<dbReference type="InterPro" id="IPR055170">
    <property type="entry name" value="GFO_IDH_MocA-like_dom"/>
</dbReference>
<organism evidence="3 4">
    <name type="scientific">Thermanaerothrix solaris</name>
    <dbReference type="NCBI Taxonomy" id="3058434"/>
    <lineage>
        <taxon>Bacteria</taxon>
        <taxon>Bacillati</taxon>
        <taxon>Chloroflexota</taxon>
        <taxon>Anaerolineae</taxon>
        <taxon>Anaerolineales</taxon>
        <taxon>Anaerolineaceae</taxon>
        <taxon>Thermanaerothrix</taxon>
    </lineage>
</organism>
<dbReference type="SUPFAM" id="SSF55347">
    <property type="entry name" value="Glyceraldehyde-3-phosphate dehydrogenase-like, C-terminal domain"/>
    <property type="match status" value="1"/>
</dbReference>
<dbReference type="Proteomes" id="UP001254165">
    <property type="component" value="Unassembled WGS sequence"/>
</dbReference>
<protein>
    <submittedName>
        <fullName evidence="3">Gfo/Idh/MocA family oxidoreductase</fullName>
    </submittedName>
</protein>
<evidence type="ECO:0000259" key="1">
    <source>
        <dbReference type="Pfam" id="PF01408"/>
    </source>
</evidence>
<gene>
    <name evidence="3" type="ORF">QYE77_07565</name>
</gene>
<dbReference type="InterPro" id="IPR000683">
    <property type="entry name" value="Gfo/Idh/MocA-like_OxRdtase_N"/>
</dbReference>
<dbReference type="InterPro" id="IPR036291">
    <property type="entry name" value="NAD(P)-bd_dom_sf"/>
</dbReference>
<dbReference type="SUPFAM" id="SSF51735">
    <property type="entry name" value="NAD(P)-binding Rossmann-fold domains"/>
    <property type="match status" value="1"/>
</dbReference>
<evidence type="ECO:0000313" key="4">
    <source>
        <dbReference type="Proteomes" id="UP001254165"/>
    </source>
</evidence>
<name>A0ABU3NMQ3_9CHLR</name>
<dbReference type="PANTHER" id="PTHR43377">
    <property type="entry name" value="BILIVERDIN REDUCTASE A"/>
    <property type="match status" value="1"/>
</dbReference>
<evidence type="ECO:0000259" key="2">
    <source>
        <dbReference type="Pfam" id="PF22725"/>
    </source>
</evidence>
<proteinExistence type="predicted"/>
<evidence type="ECO:0000313" key="3">
    <source>
        <dbReference type="EMBL" id="MDT8898124.1"/>
    </source>
</evidence>
<dbReference type="Pfam" id="PF22725">
    <property type="entry name" value="GFO_IDH_MocA_C3"/>
    <property type="match status" value="1"/>
</dbReference>